<feature type="compositionally biased region" description="Low complexity" evidence="2">
    <location>
        <begin position="21"/>
        <end position="38"/>
    </location>
</feature>
<dbReference type="SUPFAM" id="SSF46689">
    <property type="entry name" value="Homeodomain-like"/>
    <property type="match status" value="1"/>
</dbReference>
<dbReference type="OrthoDB" id="515799at2759"/>
<dbReference type="InterPro" id="IPR001005">
    <property type="entry name" value="SANT/Myb"/>
</dbReference>
<proteinExistence type="predicted"/>
<evidence type="ECO:0000313" key="4">
    <source>
        <dbReference type="EMBL" id="TKR64468.1"/>
    </source>
</evidence>
<dbReference type="Proteomes" id="UP000298663">
    <property type="component" value="Unassembled WGS sequence"/>
</dbReference>
<dbReference type="STRING" id="34508.A0A4U5M6H3"/>
<dbReference type="SMART" id="SM00717">
    <property type="entry name" value="SANT"/>
    <property type="match status" value="1"/>
</dbReference>
<feature type="domain" description="SANT" evidence="3">
    <location>
        <begin position="49"/>
        <end position="104"/>
    </location>
</feature>
<dbReference type="EMBL" id="AZBU02000009">
    <property type="protein sequence ID" value="TKR64468.1"/>
    <property type="molecule type" value="Genomic_DNA"/>
</dbReference>
<organism evidence="4 5">
    <name type="scientific">Steinernema carpocapsae</name>
    <name type="common">Entomopathogenic nematode</name>
    <dbReference type="NCBI Taxonomy" id="34508"/>
    <lineage>
        <taxon>Eukaryota</taxon>
        <taxon>Metazoa</taxon>
        <taxon>Ecdysozoa</taxon>
        <taxon>Nematoda</taxon>
        <taxon>Chromadorea</taxon>
        <taxon>Rhabditida</taxon>
        <taxon>Tylenchina</taxon>
        <taxon>Panagrolaimomorpha</taxon>
        <taxon>Strongyloidoidea</taxon>
        <taxon>Steinernematidae</taxon>
        <taxon>Steinernema</taxon>
    </lineage>
</organism>
<protein>
    <recommendedName>
        <fullName evidence="3">SANT domain-containing protein</fullName>
    </recommendedName>
</protein>
<dbReference type="InterPro" id="IPR009057">
    <property type="entry name" value="Homeodomain-like_sf"/>
</dbReference>
<dbReference type="PROSITE" id="PS51293">
    <property type="entry name" value="SANT"/>
    <property type="match status" value="1"/>
</dbReference>
<dbReference type="Gene3D" id="1.20.58.1880">
    <property type="match status" value="1"/>
</dbReference>
<evidence type="ECO:0000256" key="1">
    <source>
        <dbReference type="ARBA" id="ARBA00004123"/>
    </source>
</evidence>
<dbReference type="AlphaFoldDB" id="A0A4U5M6H3"/>
<comment type="subcellular location">
    <subcellularLocation>
        <location evidence="1">Nucleus</location>
    </subcellularLocation>
</comment>
<name>A0A4U5M6H3_STECR</name>
<accession>A0A4U5M6H3</accession>
<feature type="region of interest" description="Disordered" evidence="2">
    <location>
        <begin position="1"/>
        <end position="51"/>
    </location>
</feature>
<sequence>MGDSAHFAVPSAPVGRRRVPSRPAAQASSASTPAQADPEPAPSTSEQKPTKAVWNSAEVNAFYEALKKHGKDFEAVVKTLVKRSISRDKDQVRNFYFNALKTFKAACLFDDELFPEISKDIKEMFIVINAYEWKRKTNNASYDATNFKKLVLDG</sequence>
<dbReference type="CDD" id="cd00167">
    <property type="entry name" value="SANT"/>
    <property type="match status" value="1"/>
</dbReference>
<keyword evidence="5" id="KW-1185">Reference proteome</keyword>
<evidence type="ECO:0000259" key="3">
    <source>
        <dbReference type="PROSITE" id="PS51293"/>
    </source>
</evidence>
<evidence type="ECO:0000256" key="2">
    <source>
        <dbReference type="SAM" id="MobiDB-lite"/>
    </source>
</evidence>
<dbReference type="InterPro" id="IPR017884">
    <property type="entry name" value="SANT_dom"/>
</dbReference>
<evidence type="ECO:0000313" key="5">
    <source>
        <dbReference type="Proteomes" id="UP000298663"/>
    </source>
</evidence>
<dbReference type="GO" id="GO:0005634">
    <property type="term" value="C:nucleus"/>
    <property type="evidence" value="ECO:0007669"/>
    <property type="project" value="UniProtKB-SubCell"/>
</dbReference>
<comment type="caution">
    <text evidence="4">The sequence shown here is derived from an EMBL/GenBank/DDBJ whole genome shotgun (WGS) entry which is preliminary data.</text>
</comment>
<gene>
    <name evidence="4" type="ORF">L596_024994</name>
</gene>
<reference evidence="4 5" key="1">
    <citation type="journal article" date="2015" name="Genome Biol.">
        <title>Comparative genomics of Steinernema reveals deeply conserved gene regulatory networks.</title>
        <authorList>
            <person name="Dillman A.R."/>
            <person name="Macchietto M."/>
            <person name="Porter C.F."/>
            <person name="Rogers A."/>
            <person name="Williams B."/>
            <person name="Antoshechkin I."/>
            <person name="Lee M.M."/>
            <person name="Goodwin Z."/>
            <person name="Lu X."/>
            <person name="Lewis E.E."/>
            <person name="Goodrich-Blair H."/>
            <person name="Stock S.P."/>
            <person name="Adams B.J."/>
            <person name="Sternberg P.W."/>
            <person name="Mortazavi A."/>
        </authorList>
    </citation>
    <scope>NUCLEOTIDE SEQUENCE [LARGE SCALE GENOMIC DNA]</scope>
    <source>
        <strain evidence="4 5">ALL</strain>
    </source>
</reference>
<reference evidence="4 5" key="2">
    <citation type="journal article" date="2019" name="G3 (Bethesda)">
        <title>Hybrid Assembly of the Genome of the Entomopathogenic Nematode Steinernema carpocapsae Identifies the X-Chromosome.</title>
        <authorList>
            <person name="Serra L."/>
            <person name="Macchietto M."/>
            <person name="Macias-Munoz A."/>
            <person name="McGill C.J."/>
            <person name="Rodriguez I.M."/>
            <person name="Rodriguez B."/>
            <person name="Murad R."/>
            <person name="Mortazavi A."/>
        </authorList>
    </citation>
    <scope>NUCLEOTIDE SEQUENCE [LARGE SCALE GENOMIC DNA]</scope>
    <source>
        <strain evidence="4 5">ALL</strain>
    </source>
</reference>